<accession>A0ABQ4S3X4</accession>
<evidence type="ECO:0000313" key="2">
    <source>
        <dbReference type="EMBL" id="GJD96599.1"/>
    </source>
</evidence>
<keyword evidence="1" id="KW-0812">Transmembrane</keyword>
<gene>
    <name evidence="2" type="ORF">OCOJLMKI_3822</name>
</gene>
<feature type="transmembrane region" description="Helical" evidence="1">
    <location>
        <begin position="160"/>
        <end position="184"/>
    </location>
</feature>
<keyword evidence="1" id="KW-1133">Transmembrane helix</keyword>
<name>A0ABQ4S3X4_9HYPH</name>
<comment type="caution">
    <text evidence="2">The sequence shown here is derived from an EMBL/GenBank/DDBJ whole genome shotgun (WGS) entry which is preliminary data.</text>
</comment>
<evidence type="ECO:0000256" key="1">
    <source>
        <dbReference type="SAM" id="Phobius"/>
    </source>
</evidence>
<sequence>MSYELISDEEYSNLPLEDDRCFIEFESICRRNMTRMIDQDTSTSFDQTVREQYMSAVYAVAQECNVTDVLWYSGSPEGFNGDFRSFSLSVQGAVARMRIRLRGQNHPYSVLLTSSTRTKVEHYVSRIRDLIEKSEMDPERKKRLDERLDLLLKEFGNRRVSFASTMAILVGLTTTIAGVVTIAADGQKAVAQIMALIGADKETEEAAAQRLSPPLKALPAPEVKRPAIHVKPARPKPNYDLDEDIPF</sequence>
<evidence type="ECO:0000313" key="3">
    <source>
        <dbReference type="Proteomes" id="UP001055125"/>
    </source>
</evidence>
<dbReference type="Proteomes" id="UP001055125">
    <property type="component" value="Unassembled WGS sequence"/>
</dbReference>
<protein>
    <submittedName>
        <fullName evidence="2">Uncharacterized protein</fullName>
    </submittedName>
</protein>
<reference evidence="2" key="2">
    <citation type="submission" date="2021-08" db="EMBL/GenBank/DDBJ databases">
        <authorList>
            <person name="Tani A."/>
            <person name="Ola A."/>
            <person name="Ogura Y."/>
            <person name="Katsura K."/>
            <person name="Hayashi T."/>
        </authorList>
    </citation>
    <scope>NUCLEOTIDE SEQUENCE</scope>
    <source>
        <strain evidence="2">DSM 19015</strain>
    </source>
</reference>
<organism evidence="2 3">
    <name type="scientific">Methylobacterium iners</name>
    <dbReference type="NCBI Taxonomy" id="418707"/>
    <lineage>
        <taxon>Bacteria</taxon>
        <taxon>Pseudomonadati</taxon>
        <taxon>Pseudomonadota</taxon>
        <taxon>Alphaproteobacteria</taxon>
        <taxon>Hyphomicrobiales</taxon>
        <taxon>Methylobacteriaceae</taxon>
        <taxon>Methylobacterium</taxon>
    </lineage>
</organism>
<dbReference type="EMBL" id="BPQP01000064">
    <property type="protein sequence ID" value="GJD96599.1"/>
    <property type="molecule type" value="Genomic_DNA"/>
</dbReference>
<proteinExistence type="predicted"/>
<keyword evidence="3" id="KW-1185">Reference proteome</keyword>
<keyword evidence="1" id="KW-0472">Membrane</keyword>
<reference evidence="2" key="1">
    <citation type="journal article" date="2021" name="Front. Microbiol.">
        <title>Comprehensive Comparative Genomics and Phenotyping of Methylobacterium Species.</title>
        <authorList>
            <person name="Alessa O."/>
            <person name="Ogura Y."/>
            <person name="Fujitani Y."/>
            <person name="Takami H."/>
            <person name="Hayashi T."/>
            <person name="Sahin N."/>
            <person name="Tani A."/>
        </authorList>
    </citation>
    <scope>NUCLEOTIDE SEQUENCE</scope>
    <source>
        <strain evidence="2">DSM 19015</strain>
    </source>
</reference>
<dbReference type="RefSeq" id="WP_238245695.1">
    <property type="nucleotide sequence ID" value="NZ_BPQP01000064.1"/>
</dbReference>